<dbReference type="EMBL" id="JAQNZF010000003">
    <property type="protein sequence ID" value="MDC2741288.1"/>
    <property type="molecule type" value="Genomic_DNA"/>
</dbReference>
<dbReference type="Proteomes" id="UP001219389">
    <property type="component" value="Unassembled WGS sequence"/>
</dbReference>
<evidence type="ECO:0000313" key="4">
    <source>
        <dbReference type="Proteomes" id="UP000365824"/>
    </source>
</evidence>
<reference evidence="2 4" key="1">
    <citation type="journal article" date="2019" name="Nat. Med.">
        <title>A library of human gut bacterial isolates paired with longitudinal multiomics data enables mechanistic microbiome research.</title>
        <authorList>
            <person name="Poyet M."/>
            <person name="Groussin M."/>
            <person name="Gibbons S.M."/>
            <person name="Avila-Pacheco J."/>
            <person name="Jiang X."/>
            <person name="Kearney S.M."/>
            <person name="Perrotta A.R."/>
            <person name="Berdy B."/>
            <person name="Zhao S."/>
            <person name="Lieberman T.D."/>
            <person name="Swanson P.K."/>
            <person name="Smith M."/>
            <person name="Roesemann S."/>
            <person name="Alexander J.E."/>
            <person name="Rich S.A."/>
            <person name="Livny J."/>
            <person name="Vlamakis H."/>
            <person name="Clish C."/>
            <person name="Bullock K."/>
            <person name="Deik A."/>
            <person name="Scott J."/>
            <person name="Pierce K.A."/>
            <person name="Xavier R.J."/>
            <person name="Alm E.J."/>
        </authorList>
    </citation>
    <scope>NUCLEOTIDE SEQUENCE [LARGE SCALE GENOMIC DNA]</scope>
    <source>
        <strain evidence="2 4">BIOML-A160</strain>
    </source>
</reference>
<keyword evidence="1" id="KW-1133">Transmembrane helix</keyword>
<accession>A0A139L715</accession>
<dbReference type="EMBL" id="VWLB01000036">
    <property type="protein sequence ID" value="KAA3925540.1"/>
    <property type="molecule type" value="Genomic_DNA"/>
</dbReference>
<dbReference type="GeneID" id="69483079"/>
<evidence type="ECO:0000256" key="1">
    <source>
        <dbReference type="SAM" id="Phobius"/>
    </source>
</evidence>
<sequence>MQNKRYQNSYIKGLKRNVINNTIAGIVIAGIIFIIQLIGGCEQPEITHQKTLIDSLQINTNDEINDWDTDTTIYHTTTKPTK</sequence>
<gene>
    <name evidence="2" type="ORF">F3F25_19755</name>
    <name evidence="3" type="ORF">PO382_03515</name>
</gene>
<feature type="transmembrane region" description="Helical" evidence="1">
    <location>
        <begin position="21"/>
        <end position="39"/>
    </location>
</feature>
<keyword evidence="1" id="KW-0812">Transmembrane</keyword>
<comment type="caution">
    <text evidence="2">The sequence shown here is derived from an EMBL/GenBank/DDBJ whole genome shotgun (WGS) entry which is preliminary data.</text>
</comment>
<reference evidence="3" key="2">
    <citation type="submission" date="2022-10" db="EMBL/GenBank/DDBJ databases">
        <title>Human gut microbiome strain richness.</title>
        <authorList>
            <person name="Chen-Liaw A."/>
        </authorList>
    </citation>
    <scope>NUCLEOTIDE SEQUENCE</scope>
    <source>
        <strain evidence="3">BSD2780120875st1_E1_BSD2780120875_150330</strain>
    </source>
</reference>
<dbReference type="RefSeq" id="WP_008770401.1">
    <property type="nucleotide sequence ID" value="NZ_CAXTIO010000003.1"/>
</dbReference>
<organism evidence="2 4">
    <name type="scientific">Bacteroides ovatus</name>
    <dbReference type="NCBI Taxonomy" id="28116"/>
    <lineage>
        <taxon>Bacteria</taxon>
        <taxon>Pseudomonadati</taxon>
        <taxon>Bacteroidota</taxon>
        <taxon>Bacteroidia</taxon>
        <taxon>Bacteroidales</taxon>
        <taxon>Bacteroidaceae</taxon>
        <taxon>Bacteroides</taxon>
    </lineage>
</organism>
<dbReference type="Proteomes" id="UP000365824">
    <property type="component" value="Unassembled WGS sequence"/>
</dbReference>
<evidence type="ECO:0000313" key="2">
    <source>
        <dbReference type="EMBL" id="KAA3925540.1"/>
    </source>
</evidence>
<dbReference type="AlphaFoldDB" id="A0A139L715"/>
<protein>
    <submittedName>
        <fullName evidence="2">Uncharacterized protein</fullName>
    </submittedName>
</protein>
<name>A0A139L715_BACOV</name>
<proteinExistence type="predicted"/>
<evidence type="ECO:0000313" key="3">
    <source>
        <dbReference type="EMBL" id="MDC2741288.1"/>
    </source>
</evidence>
<keyword evidence="1" id="KW-0472">Membrane</keyword>